<sequence length="187" mass="22220">MDHYLTKNNFYIVGCDTALPYMEYGLDPPSDHHIQRLSIAFDSRALDTNHEQIRLALRRQTWDRMNPHGTQTEWRSYTHHHLEWKIMHSRWLRLTSQVHSLVLKRLEVNFQNCNCPCGCCFRQVGWATSFLCEWGTLPPEELVVVGTYNEVERAEIRVWVQTRRKELGMERPRLTFERSMDDKGLMG</sequence>
<dbReference type="Proteomes" id="UP000192596">
    <property type="component" value="Unassembled WGS sequence"/>
</dbReference>
<keyword evidence="2" id="KW-1185">Reference proteome</keyword>
<dbReference type="InParanoid" id="A0A1V8SSB7"/>
<protein>
    <submittedName>
        <fullName evidence="1">Uncharacterized protein</fullName>
    </submittedName>
</protein>
<accession>A0A1V8SSB7</accession>
<dbReference type="EMBL" id="NAJO01000029">
    <property type="protein sequence ID" value="OQO02063.1"/>
    <property type="molecule type" value="Genomic_DNA"/>
</dbReference>
<organism evidence="1 2">
    <name type="scientific">Cryoendolithus antarcticus</name>
    <dbReference type="NCBI Taxonomy" id="1507870"/>
    <lineage>
        <taxon>Eukaryota</taxon>
        <taxon>Fungi</taxon>
        <taxon>Dikarya</taxon>
        <taxon>Ascomycota</taxon>
        <taxon>Pezizomycotina</taxon>
        <taxon>Dothideomycetes</taxon>
        <taxon>Dothideomycetidae</taxon>
        <taxon>Cladosporiales</taxon>
        <taxon>Cladosporiaceae</taxon>
        <taxon>Cryoendolithus</taxon>
    </lineage>
</organism>
<evidence type="ECO:0000313" key="1">
    <source>
        <dbReference type="EMBL" id="OQO02063.1"/>
    </source>
</evidence>
<name>A0A1V8SSB7_9PEZI</name>
<proteinExistence type="predicted"/>
<gene>
    <name evidence="1" type="ORF">B0A48_12537</name>
</gene>
<reference evidence="2" key="1">
    <citation type="submission" date="2017-03" db="EMBL/GenBank/DDBJ databases">
        <title>Genomes of endolithic fungi from Antarctica.</title>
        <authorList>
            <person name="Coleine C."/>
            <person name="Masonjones S."/>
            <person name="Stajich J.E."/>
        </authorList>
    </citation>
    <scope>NUCLEOTIDE SEQUENCE [LARGE SCALE GENOMIC DNA]</scope>
    <source>
        <strain evidence="2">CCFEE 5527</strain>
    </source>
</reference>
<dbReference type="AlphaFoldDB" id="A0A1V8SSB7"/>
<evidence type="ECO:0000313" key="2">
    <source>
        <dbReference type="Proteomes" id="UP000192596"/>
    </source>
</evidence>
<comment type="caution">
    <text evidence="1">The sequence shown here is derived from an EMBL/GenBank/DDBJ whole genome shotgun (WGS) entry which is preliminary data.</text>
</comment>
<dbReference type="OrthoDB" id="62952at2759"/>